<dbReference type="PROSITE" id="PS00914">
    <property type="entry name" value="SYNTAXIN"/>
    <property type="match status" value="1"/>
</dbReference>
<evidence type="ECO:0000256" key="1">
    <source>
        <dbReference type="ARBA" id="ARBA00004184"/>
    </source>
</evidence>
<dbReference type="Proteomes" id="UP000695026">
    <property type="component" value="Unplaced"/>
</dbReference>
<sequence length="296" mass="34554">MKDRLQELKLRAKELQLFEEKSSVSSVVNAITVEQGELEQAAVIFEKEPVTERYLHEIQQLHNDISNLAIDVEKFSQQQKSLIASMRRFSVLKKECRNTKAIKVRAEHINKCLDDLSKIVKKEEKEHSSSSAITRVLSSQRAVLFRRFQDIMILYNNAITAKQEKCKDFIVRQLEVAGKEVSEEELNNMVEQGKWEIFNENLLTEVKITKAQLSEIEQRHRELVNLENQVKDLKGLFFQISLLVEEQGEMINNIEMEIINTQDYVQVSREKFRLAAKYRKKNPCKVLCCWCCPCCK</sequence>
<dbReference type="GO" id="GO:0008021">
    <property type="term" value="C:synaptic vesicle"/>
    <property type="evidence" value="ECO:0007669"/>
    <property type="project" value="TreeGrafter"/>
</dbReference>
<dbReference type="PANTHER" id="PTHR19957">
    <property type="entry name" value="SYNTAXIN"/>
    <property type="match status" value="1"/>
</dbReference>
<dbReference type="FunFam" id="1.20.5.110:FF:000022">
    <property type="entry name" value="Syntaxin 19"/>
    <property type="match status" value="1"/>
</dbReference>
<comment type="similarity">
    <text evidence="2">Belongs to the syntaxin family.</text>
</comment>
<evidence type="ECO:0000259" key="7">
    <source>
        <dbReference type="PROSITE" id="PS50192"/>
    </source>
</evidence>
<dbReference type="OMA" id="CKAICCW"/>
<dbReference type="InterPro" id="IPR006011">
    <property type="entry name" value="Syntaxin_N"/>
</dbReference>
<dbReference type="InterPro" id="IPR006012">
    <property type="entry name" value="Syntaxin/epimorphin_CS"/>
</dbReference>
<dbReference type="KEGG" id="pbi:103055436"/>
<evidence type="ECO:0000256" key="4">
    <source>
        <dbReference type="ARBA" id="ARBA00023054"/>
    </source>
</evidence>
<accession>A0A9F5IGS6</accession>
<evidence type="ECO:0000256" key="6">
    <source>
        <dbReference type="SAM" id="Coils"/>
    </source>
</evidence>
<evidence type="ECO:0000256" key="3">
    <source>
        <dbReference type="ARBA" id="ARBA00022448"/>
    </source>
</evidence>
<dbReference type="RefSeq" id="XP_025019682.1">
    <property type="nucleotide sequence ID" value="XM_025163914.1"/>
</dbReference>
<dbReference type="PANTHER" id="PTHR19957:SF29">
    <property type="entry name" value="SYNTAXIN-19"/>
    <property type="match status" value="1"/>
</dbReference>
<keyword evidence="5" id="KW-0472">Membrane</keyword>
<dbReference type="AlphaFoldDB" id="A0A9F5IGS6"/>
<dbReference type="CTD" id="415117"/>
<keyword evidence="4 6" id="KW-0175">Coiled coil</keyword>
<dbReference type="GO" id="GO:0031201">
    <property type="term" value="C:SNARE complex"/>
    <property type="evidence" value="ECO:0007669"/>
    <property type="project" value="TreeGrafter"/>
</dbReference>
<evidence type="ECO:0000313" key="9">
    <source>
        <dbReference type="RefSeq" id="XP_025019682.1"/>
    </source>
</evidence>
<feature type="coiled-coil region" evidence="6">
    <location>
        <begin position="199"/>
        <end position="236"/>
    </location>
</feature>
<dbReference type="InterPro" id="IPR000727">
    <property type="entry name" value="T_SNARE_dom"/>
</dbReference>
<dbReference type="SUPFAM" id="SSF47661">
    <property type="entry name" value="t-snare proteins"/>
    <property type="match status" value="1"/>
</dbReference>
<name>A0A9F5IGS6_PYTBI</name>
<dbReference type="SMART" id="SM00397">
    <property type="entry name" value="t_SNARE"/>
    <property type="match status" value="1"/>
</dbReference>
<dbReference type="GO" id="GO:0048787">
    <property type="term" value="C:presynaptic active zone membrane"/>
    <property type="evidence" value="ECO:0007669"/>
    <property type="project" value="TreeGrafter"/>
</dbReference>
<proteinExistence type="inferred from homology"/>
<dbReference type="InterPro" id="IPR010989">
    <property type="entry name" value="SNARE"/>
</dbReference>
<dbReference type="GO" id="GO:0031629">
    <property type="term" value="P:synaptic vesicle fusion to presynaptic active zone membrane"/>
    <property type="evidence" value="ECO:0007669"/>
    <property type="project" value="TreeGrafter"/>
</dbReference>
<dbReference type="GO" id="GO:0000149">
    <property type="term" value="F:SNARE binding"/>
    <property type="evidence" value="ECO:0007669"/>
    <property type="project" value="TreeGrafter"/>
</dbReference>
<keyword evidence="3" id="KW-0813">Transport</keyword>
<dbReference type="InterPro" id="IPR045242">
    <property type="entry name" value="Syntaxin"/>
</dbReference>
<evidence type="ECO:0000256" key="2">
    <source>
        <dbReference type="ARBA" id="ARBA00009063"/>
    </source>
</evidence>
<reference evidence="9" key="1">
    <citation type="submission" date="2025-08" db="UniProtKB">
        <authorList>
            <consortium name="RefSeq"/>
        </authorList>
    </citation>
    <scope>IDENTIFICATION</scope>
    <source>
        <tissue evidence="9">Liver</tissue>
    </source>
</reference>
<dbReference type="GO" id="GO:0005484">
    <property type="term" value="F:SNAP receptor activity"/>
    <property type="evidence" value="ECO:0007669"/>
    <property type="project" value="InterPro"/>
</dbReference>
<dbReference type="GeneID" id="103055436"/>
<keyword evidence="8" id="KW-1185">Reference proteome</keyword>
<evidence type="ECO:0000313" key="8">
    <source>
        <dbReference type="Proteomes" id="UP000695026"/>
    </source>
</evidence>
<comment type="subcellular location">
    <subcellularLocation>
        <location evidence="1">Endomembrane system</location>
        <topology evidence="1">Peripheral membrane protein</topology>
    </subcellularLocation>
</comment>
<dbReference type="GO" id="GO:0048278">
    <property type="term" value="P:vesicle docking"/>
    <property type="evidence" value="ECO:0007669"/>
    <property type="project" value="TreeGrafter"/>
</dbReference>
<dbReference type="Gene3D" id="1.20.58.70">
    <property type="match status" value="1"/>
</dbReference>
<organism evidence="8 9">
    <name type="scientific">Python bivittatus</name>
    <name type="common">Burmese python</name>
    <name type="synonym">Python molurus bivittatus</name>
    <dbReference type="NCBI Taxonomy" id="176946"/>
    <lineage>
        <taxon>Eukaryota</taxon>
        <taxon>Metazoa</taxon>
        <taxon>Chordata</taxon>
        <taxon>Craniata</taxon>
        <taxon>Vertebrata</taxon>
        <taxon>Euteleostomi</taxon>
        <taxon>Lepidosauria</taxon>
        <taxon>Squamata</taxon>
        <taxon>Bifurcata</taxon>
        <taxon>Unidentata</taxon>
        <taxon>Episquamata</taxon>
        <taxon>Toxicofera</taxon>
        <taxon>Serpentes</taxon>
        <taxon>Henophidia</taxon>
        <taxon>Pythonidae</taxon>
        <taxon>Python</taxon>
    </lineage>
</organism>
<dbReference type="Pfam" id="PF00804">
    <property type="entry name" value="Syntaxin"/>
    <property type="match status" value="1"/>
</dbReference>
<dbReference type="PROSITE" id="PS50192">
    <property type="entry name" value="T_SNARE"/>
    <property type="match status" value="1"/>
</dbReference>
<protein>
    <submittedName>
        <fullName evidence="9">Syntaxin-19</fullName>
    </submittedName>
</protein>
<dbReference type="OrthoDB" id="10255013at2759"/>
<gene>
    <name evidence="9" type="primary">STX19</name>
</gene>
<feature type="domain" description="T-SNARE coiled-coil homology" evidence="7">
    <location>
        <begin position="213"/>
        <end position="275"/>
    </location>
</feature>
<evidence type="ECO:0000256" key="5">
    <source>
        <dbReference type="ARBA" id="ARBA00023136"/>
    </source>
</evidence>
<dbReference type="GO" id="GO:0006886">
    <property type="term" value="P:intracellular protein transport"/>
    <property type="evidence" value="ECO:0007669"/>
    <property type="project" value="InterPro"/>
</dbReference>